<evidence type="ECO:0000256" key="2">
    <source>
        <dbReference type="ARBA" id="ARBA00010527"/>
    </source>
</evidence>
<dbReference type="Proteomes" id="UP001500620">
    <property type="component" value="Unassembled WGS sequence"/>
</dbReference>
<evidence type="ECO:0000256" key="12">
    <source>
        <dbReference type="RuleBase" id="RU003945"/>
    </source>
</evidence>
<dbReference type="EMBL" id="BAABAT010000003">
    <property type="protein sequence ID" value="GAA4245749.1"/>
    <property type="molecule type" value="Genomic_DNA"/>
</dbReference>
<dbReference type="InterPro" id="IPR028055">
    <property type="entry name" value="YidC/Oxa/ALB_C"/>
</dbReference>
<evidence type="ECO:0000256" key="10">
    <source>
        <dbReference type="ARBA" id="ARBA00033245"/>
    </source>
</evidence>
<proteinExistence type="inferred from homology"/>
<protein>
    <recommendedName>
        <fullName evidence="3">Membrane protein insertase YidC</fullName>
    </recommendedName>
    <alternativeName>
        <fullName evidence="11">Foldase YidC</fullName>
    </alternativeName>
    <alternativeName>
        <fullName evidence="10">Membrane integrase YidC</fullName>
    </alternativeName>
    <alternativeName>
        <fullName evidence="9">Membrane protein YidC</fullName>
    </alternativeName>
</protein>
<comment type="similarity">
    <text evidence="2">Belongs to the OXA1/ALB3/YidC family. Type 1 subfamily.</text>
</comment>
<feature type="transmembrane region" description="Helical" evidence="13">
    <location>
        <begin position="140"/>
        <end position="165"/>
    </location>
</feature>
<evidence type="ECO:0000256" key="3">
    <source>
        <dbReference type="ARBA" id="ARBA00015325"/>
    </source>
</evidence>
<gene>
    <name evidence="15" type="ORF">GCM10022255_014350</name>
</gene>
<dbReference type="PANTHER" id="PTHR12428">
    <property type="entry name" value="OXA1"/>
    <property type="match status" value="1"/>
</dbReference>
<comment type="function">
    <text evidence="7">Required for the insertion and/or proper folding and/or complex formation of integral membrane proteins into the membrane. Involved in integration of membrane proteins that insert both dependently and independently of the Sec translocase complex, as well as at least some lipoproteins. Aids folding of multispanning membrane proteins.</text>
</comment>
<evidence type="ECO:0000256" key="1">
    <source>
        <dbReference type="ARBA" id="ARBA00004141"/>
    </source>
</evidence>
<evidence type="ECO:0000256" key="6">
    <source>
        <dbReference type="ARBA" id="ARBA00023136"/>
    </source>
</evidence>
<evidence type="ECO:0000256" key="11">
    <source>
        <dbReference type="ARBA" id="ARBA00033342"/>
    </source>
</evidence>
<dbReference type="Pfam" id="PF02096">
    <property type="entry name" value="60KD_IMP"/>
    <property type="match status" value="1"/>
</dbReference>
<name>A0ABP8D0T2_9ACTN</name>
<comment type="subunit">
    <text evidence="8">Interacts with the Sec translocase complex via SecD. Specifically interacts with transmembrane segments of nascent integral membrane proteins during membrane integration.</text>
</comment>
<evidence type="ECO:0000313" key="16">
    <source>
        <dbReference type="Proteomes" id="UP001500620"/>
    </source>
</evidence>
<evidence type="ECO:0000313" key="15">
    <source>
        <dbReference type="EMBL" id="GAA4245749.1"/>
    </source>
</evidence>
<reference evidence="16" key="1">
    <citation type="journal article" date="2019" name="Int. J. Syst. Evol. Microbiol.">
        <title>The Global Catalogue of Microorganisms (GCM) 10K type strain sequencing project: providing services to taxonomists for standard genome sequencing and annotation.</title>
        <authorList>
            <consortium name="The Broad Institute Genomics Platform"/>
            <consortium name="The Broad Institute Genome Sequencing Center for Infectious Disease"/>
            <person name="Wu L."/>
            <person name="Ma J."/>
        </authorList>
    </citation>
    <scope>NUCLEOTIDE SEQUENCE [LARGE SCALE GENOMIC DNA]</scope>
    <source>
        <strain evidence="16">JCM 17441</strain>
    </source>
</reference>
<evidence type="ECO:0000256" key="7">
    <source>
        <dbReference type="ARBA" id="ARBA00025034"/>
    </source>
</evidence>
<comment type="subcellular location">
    <subcellularLocation>
        <location evidence="1 12">Membrane</location>
        <topology evidence="1 12">Multi-pass membrane protein</topology>
    </subcellularLocation>
</comment>
<keyword evidence="5 13" id="KW-1133">Transmembrane helix</keyword>
<evidence type="ECO:0000256" key="9">
    <source>
        <dbReference type="ARBA" id="ARBA00031538"/>
    </source>
</evidence>
<organism evidence="15 16">
    <name type="scientific">Dactylosporangium darangshiense</name>
    <dbReference type="NCBI Taxonomy" id="579108"/>
    <lineage>
        <taxon>Bacteria</taxon>
        <taxon>Bacillati</taxon>
        <taxon>Actinomycetota</taxon>
        <taxon>Actinomycetes</taxon>
        <taxon>Micromonosporales</taxon>
        <taxon>Micromonosporaceae</taxon>
        <taxon>Dactylosporangium</taxon>
    </lineage>
</organism>
<dbReference type="InterPro" id="IPR001708">
    <property type="entry name" value="YidC/ALB3/OXA1/COX18"/>
</dbReference>
<sequence>MPVAIVVATVLLRAALLPLSLRGYRAERVRARLAPQLEEIRRRHGKEPVVAAEKTSELLRREGSGPFAGFVPMLAQAPFVWLLYREFTGNSMHGYTLLGGDLTARLVAHPGLLVGWGIVAALVCVAVWNLRQVPAGTPLLVRVLAFGTVAVAPFVPVAAGVYLVTSGVWTAVERRIFRGKPAPTSG</sequence>
<evidence type="ECO:0000256" key="5">
    <source>
        <dbReference type="ARBA" id="ARBA00022989"/>
    </source>
</evidence>
<keyword evidence="6 13" id="KW-0472">Membrane</keyword>
<feature type="domain" description="Membrane insertase YidC/Oxa/ALB C-terminal" evidence="14">
    <location>
        <begin position="3"/>
        <end position="176"/>
    </location>
</feature>
<evidence type="ECO:0000256" key="8">
    <source>
        <dbReference type="ARBA" id="ARBA00026028"/>
    </source>
</evidence>
<keyword evidence="16" id="KW-1185">Reference proteome</keyword>
<keyword evidence="4 12" id="KW-0812">Transmembrane</keyword>
<comment type="caution">
    <text evidence="15">The sequence shown here is derived from an EMBL/GenBank/DDBJ whole genome shotgun (WGS) entry which is preliminary data.</text>
</comment>
<evidence type="ECO:0000256" key="13">
    <source>
        <dbReference type="SAM" id="Phobius"/>
    </source>
</evidence>
<dbReference type="PANTHER" id="PTHR12428:SF65">
    <property type="entry name" value="CYTOCHROME C OXIDASE ASSEMBLY PROTEIN COX18, MITOCHONDRIAL"/>
    <property type="match status" value="1"/>
</dbReference>
<evidence type="ECO:0000256" key="4">
    <source>
        <dbReference type="ARBA" id="ARBA00022692"/>
    </source>
</evidence>
<feature type="transmembrane region" description="Helical" evidence="13">
    <location>
        <begin position="106"/>
        <end position="128"/>
    </location>
</feature>
<evidence type="ECO:0000259" key="14">
    <source>
        <dbReference type="Pfam" id="PF02096"/>
    </source>
</evidence>
<accession>A0ABP8D0T2</accession>